<evidence type="ECO:0000256" key="1">
    <source>
        <dbReference type="ARBA" id="ARBA00022737"/>
    </source>
</evidence>
<dbReference type="Pfam" id="PF13414">
    <property type="entry name" value="TPR_11"/>
    <property type="match status" value="1"/>
</dbReference>
<dbReference type="PANTHER" id="PTHR44858:SF1">
    <property type="entry name" value="UDP-N-ACETYLGLUCOSAMINE--PEPTIDE N-ACETYLGLUCOSAMINYLTRANSFERASE SPINDLY-RELATED"/>
    <property type="match status" value="1"/>
</dbReference>
<dbReference type="Proteomes" id="UP000000268">
    <property type="component" value="Plasmid pREB8"/>
</dbReference>
<dbReference type="PROSITE" id="PS50293">
    <property type="entry name" value="TPR_REGION"/>
    <property type="match status" value="1"/>
</dbReference>
<feature type="coiled-coil region" evidence="4">
    <location>
        <begin position="117"/>
        <end position="144"/>
    </location>
</feature>
<dbReference type="SMART" id="SM00028">
    <property type="entry name" value="TPR"/>
    <property type="match status" value="3"/>
</dbReference>
<dbReference type="SUPFAM" id="SSF48452">
    <property type="entry name" value="TPR-like"/>
    <property type="match status" value="1"/>
</dbReference>
<protein>
    <submittedName>
        <fullName evidence="5">TPR domain protein</fullName>
    </submittedName>
</protein>
<sequence>MSGCAVLTLAVCDAPSSVASTQSIEITEQIQSNISEYDLFNRALRKYEQGDYKGAIADFDQAIALNPQNVMAYIHRGFTYDDMKEYSKAIADFDRAIALNPELPAAYGGRSATYFSLDNTSQAKQDLETAAKLLKEQGEQAKYQAMLDILDYL</sequence>
<dbReference type="RefSeq" id="WP_012168528.1">
    <property type="nucleotide sequence ID" value="NC_009933.1"/>
</dbReference>
<evidence type="ECO:0000256" key="3">
    <source>
        <dbReference type="PROSITE-ProRule" id="PRU00339"/>
    </source>
</evidence>
<feature type="repeat" description="TPR" evidence="3">
    <location>
        <begin position="36"/>
        <end position="69"/>
    </location>
</feature>
<geneLocation type="plasmid" evidence="5 6">
    <name>pREB8</name>
</geneLocation>
<dbReference type="PANTHER" id="PTHR44858">
    <property type="entry name" value="TETRATRICOPEPTIDE REPEAT PROTEIN 6"/>
    <property type="match status" value="1"/>
</dbReference>
<name>A8ZR33_ACAM1</name>
<dbReference type="InterPro" id="IPR011990">
    <property type="entry name" value="TPR-like_helical_dom_sf"/>
</dbReference>
<dbReference type="GO" id="GO:0046813">
    <property type="term" value="P:receptor-mediated virion attachment to host cell"/>
    <property type="evidence" value="ECO:0007669"/>
    <property type="project" value="TreeGrafter"/>
</dbReference>
<keyword evidence="5" id="KW-0614">Plasmid</keyword>
<evidence type="ECO:0000256" key="4">
    <source>
        <dbReference type="SAM" id="Coils"/>
    </source>
</evidence>
<feature type="repeat" description="TPR" evidence="3">
    <location>
        <begin position="70"/>
        <end position="103"/>
    </location>
</feature>
<evidence type="ECO:0000313" key="5">
    <source>
        <dbReference type="EMBL" id="ABW33469.1"/>
    </source>
</evidence>
<keyword evidence="4" id="KW-0175">Coiled coil</keyword>
<dbReference type="Gene3D" id="1.25.40.10">
    <property type="entry name" value="Tetratricopeptide repeat domain"/>
    <property type="match status" value="1"/>
</dbReference>
<evidence type="ECO:0000256" key="2">
    <source>
        <dbReference type="ARBA" id="ARBA00022803"/>
    </source>
</evidence>
<reference evidence="5 6" key="1">
    <citation type="journal article" date="2008" name="Proc. Natl. Acad. Sci. U.S.A.">
        <title>Niche adaptation and genome expansion in the chlorophyll d-producing cyanobacterium Acaryochloris marina.</title>
        <authorList>
            <person name="Swingley W.D."/>
            <person name="Chen M."/>
            <person name="Cheung P.C."/>
            <person name="Conrad A.L."/>
            <person name="Dejesa L.C."/>
            <person name="Hao J."/>
            <person name="Honchak B.M."/>
            <person name="Karbach L.E."/>
            <person name="Kurdoglu A."/>
            <person name="Lahiri S."/>
            <person name="Mastrian S.D."/>
            <person name="Miyashita H."/>
            <person name="Page L."/>
            <person name="Ramakrishna P."/>
            <person name="Satoh S."/>
            <person name="Sattley W.M."/>
            <person name="Shimada Y."/>
            <person name="Taylor H.L."/>
            <person name="Tomo T."/>
            <person name="Tsuchiya T."/>
            <person name="Wang Z.T."/>
            <person name="Raymond J."/>
            <person name="Mimuro M."/>
            <person name="Blankenship R.E."/>
            <person name="Touchman J.W."/>
        </authorList>
    </citation>
    <scope>NUCLEOTIDE SEQUENCE [LARGE SCALE GENOMIC DNA]</scope>
    <source>
        <strain evidence="6">MBIC 11017</strain>
        <plasmid evidence="6">Plasmid pREB8</plasmid>
    </source>
</reference>
<keyword evidence="2 3" id="KW-0802">TPR repeat</keyword>
<dbReference type="GO" id="GO:0009279">
    <property type="term" value="C:cell outer membrane"/>
    <property type="evidence" value="ECO:0007669"/>
    <property type="project" value="TreeGrafter"/>
</dbReference>
<keyword evidence="1" id="KW-0677">Repeat</keyword>
<proteinExistence type="predicted"/>
<evidence type="ECO:0000313" key="6">
    <source>
        <dbReference type="Proteomes" id="UP000000268"/>
    </source>
</evidence>
<organism evidence="5 6">
    <name type="scientific">Acaryochloris marina (strain MBIC 11017)</name>
    <dbReference type="NCBI Taxonomy" id="329726"/>
    <lineage>
        <taxon>Bacteria</taxon>
        <taxon>Bacillati</taxon>
        <taxon>Cyanobacteriota</taxon>
        <taxon>Cyanophyceae</taxon>
        <taxon>Acaryochloridales</taxon>
        <taxon>Acaryochloridaceae</taxon>
        <taxon>Acaryochloris</taxon>
    </lineage>
</organism>
<dbReference type="AlphaFoldDB" id="A8ZR33"/>
<dbReference type="PROSITE" id="PS50005">
    <property type="entry name" value="TPR"/>
    <property type="match status" value="2"/>
</dbReference>
<dbReference type="InterPro" id="IPR050498">
    <property type="entry name" value="Ycf3"/>
</dbReference>
<gene>
    <name evidence="5" type="ordered locus">AM1_H0119</name>
</gene>
<dbReference type="KEGG" id="amr:AM1_H0119"/>
<accession>A8ZR33</accession>
<dbReference type="InterPro" id="IPR019734">
    <property type="entry name" value="TPR_rpt"/>
</dbReference>
<dbReference type="EMBL" id="CP000845">
    <property type="protein sequence ID" value="ABW33469.1"/>
    <property type="molecule type" value="Genomic_DNA"/>
</dbReference>
<dbReference type="HOGENOM" id="CLU_003728_10_2_3"/>
<keyword evidence="6" id="KW-1185">Reference proteome</keyword>